<comment type="caution">
    <text evidence="2">The sequence shown here is derived from an EMBL/GenBank/DDBJ whole genome shotgun (WGS) entry which is preliminary data.</text>
</comment>
<keyword evidence="1" id="KW-1133">Transmembrane helix</keyword>
<sequence>MLKISYILNILFIIIFIVYFLLRVFKAQFKIAVLRVRDRVVYYVNKYLLPNNIEKNIAVFNSKPYQTDINHINKYKYERTLKIAILGNSLSFHGINALWDHKSGMAASNIEKDYVHILLNKISETKQYSIAFLVINIADFERGFNNFNYKRLENIKEFDPDILIFQIGENVTFEDIKEKGEQFKQKYIDLIKYCNVEKTIICLPFWPQKEKLNQITEVAITTESYLVDLSHLGSGIEPLNFAKSENKYKNSGVTAHPGDFGMNSIANMLYITLNKIIK</sequence>
<gene>
    <name evidence="2" type="ORF">EZS27_024520</name>
</gene>
<keyword evidence="1" id="KW-0472">Membrane</keyword>
<proteinExistence type="predicted"/>
<dbReference type="Gene3D" id="3.40.50.1110">
    <property type="entry name" value="SGNH hydrolase"/>
    <property type="match status" value="1"/>
</dbReference>
<feature type="transmembrane region" description="Helical" evidence="1">
    <location>
        <begin position="6"/>
        <end position="25"/>
    </location>
</feature>
<reference evidence="2" key="1">
    <citation type="submission" date="2019-03" db="EMBL/GenBank/DDBJ databases">
        <title>Single cell metagenomics reveals metabolic interactions within the superorganism composed of flagellate Streblomastix strix and complex community of Bacteroidetes bacteria on its surface.</title>
        <authorList>
            <person name="Treitli S.C."/>
            <person name="Kolisko M."/>
            <person name="Husnik F."/>
            <person name="Keeling P."/>
            <person name="Hampl V."/>
        </authorList>
    </citation>
    <scope>NUCLEOTIDE SEQUENCE</scope>
    <source>
        <strain evidence="2">STM</strain>
    </source>
</reference>
<organism evidence="2">
    <name type="scientific">termite gut metagenome</name>
    <dbReference type="NCBI Taxonomy" id="433724"/>
    <lineage>
        <taxon>unclassified sequences</taxon>
        <taxon>metagenomes</taxon>
        <taxon>organismal metagenomes</taxon>
    </lineage>
</organism>
<protein>
    <recommendedName>
        <fullName evidence="3">SGNH hydrolase-type esterase domain-containing protein</fullName>
    </recommendedName>
</protein>
<dbReference type="SUPFAM" id="SSF52266">
    <property type="entry name" value="SGNH hydrolase"/>
    <property type="match status" value="1"/>
</dbReference>
<accession>A0A5J4QZ15</accession>
<keyword evidence="1" id="KW-0812">Transmembrane</keyword>
<evidence type="ECO:0000313" key="2">
    <source>
        <dbReference type="EMBL" id="KAA6326364.1"/>
    </source>
</evidence>
<dbReference type="AlphaFoldDB" id="A0A5J4QZ15"/>
<name>A0A5J4QZ15_9ZZZZ</name>
<evidence type="ECO:0000256" key="1">
    <source>
        <dbReference type="SAM" id="Phobius"/>
    </source>
</evidence>
<dbReference type="EMBL" id="SNRY01002179">
    <property type="protein sequence ID" value="KAA6326364.1"/>
    <property type="molecule type" value="Genomic_DNA"/>
</dbReference>
<dbReference type="InterPro" id="IPR036514">
    <property type="entry name" value="SGNH_hydro_sf"/>
</dbReference>
<evidence type="ECO:0008006" key="3">
    <source>
        <dbReference type="Google" id="ProtNLM"/>
    </source>
</evidence>